<evidence type="ECO:0000313" key="4">
    <source>
        <dbReference type="Proteomes" id="UP000254866"/>
    </source>
</evidence>
<evidence type="ECO:0000313" key="3">
    <source>
        <dbReference type="EMBL" id="RDL42244.1"/>
    </source>
</evidence>
<comment type="caution">
    <text evidence="3">The sequence shown here is derived from an EMBL/GenBank/DDBJ whole genome shotgun (WGS) entry which is preliminary data.</text>
</comment>
<keyword evidence="2" id="KW-0732">Signal</keyword>
<sequence length="370" mass="39738">MKAFAGKGALLLAAILGLQQLSSGVPVGTTPDPFEDLLPRGGIPRPVVPDKPVPVPHAGSKPPDPVGGKPAGHPGGAAEVPRLGSGLGIGNAKSMEEYRIKGSERISGYEAAVSANRPDTRVVDDASQVKVEEPGLQESYLNIFKNKAYFEFGDDRGMRGADLRELTAFKAEHLGLDPSSIKQMKQITIKPKIEDSTKGTSNPSQNNPPPTDFISQGGYDREGRYIIAQGGFKANDKTPAGQQRVPVHEIAWQAFASVAKESKGAQASRTKNLKVIFLMDIQNKGFWSIADRNYKEAGIPTNQMAVWERGDAAATTRFERFVGSDNINGKVIALTNHHNAIGNKKLARIITLPKEAPGSQNRFTAALVLE</sequence>
<proteinExistence type="predicted"/>
<feature type="compositionally biased region" description="Pro residues" evidence="1">
    <location>
        <begin position="46"/>
        <end position="55"/>
    </location>
</feature>
<organism evidence="3 4">
    <name type="scientific">Venustampulla echinocandica</name>
    <dbReference type="NCBI Taxonomy" id="2656787"/>
    <lineage>
        <taxon>Eukaryota</taxon>
        <taxon>Fungi</taxon>
        <taxon>Dikarya</taxon>
        <taxon>Ascomycota</taxon>
        <taxon>Pezizomycotina</taxon>
        <taxon>Leotiomycetes</taxon>
        <taxon>Helotiales</taxon>
        <taxon>Pleuroascaceae</taxon>
        <taxon>Venustampulla</taxon>
    </lineage>
</organism>
<dbReference type="OrthoDB" id="4953277at2759"/>
<evidence type="ECO:0000256" key="1">
    <source>
        <dbReference type="SAM" id="MobiDB-lite"/>
    </source>
</evidence>
<dbReference type="GeneID" id="43595072"/>
<dbReference type="AlphaFoldDB" id="A0A370U398"/>
<feature type="signal peptide" evidence="2">
    <location>
        <begin position="1"/>
        <end position="24"/>
    </location>
</feature>
<name>A0A370U398_9HELO</name>
<reference evidence="3 4" key="1">
    <citation type="journal article" date="2018" name="IMA Fungus">
        <title>IMA Genome-F 9: Draft genome sequence of Annulohypoxylon stygium, Aspergillus mulundensis, Berkeleyomyces basicola (syn. Thielaviopsis basicola), Ceratocystis smalleyi, two Cercospora beticola strains, Coleophoma cylindrospora, Fusarium fracticaudum, Phialophora cf. hyalina, and Morchella septimelata.</title>
        <authorList>
            <person name="Wingfield B.D."/>
            <person name="Bills G.F."/>
            <person name="Dong Y."/>
            <person name="Huang W."/>
            <person name="Nel W.J."/>
            <person name="Swalarsk-Parry B.S."/>
            <person name="Vaghefi N."/>
            <person name="Wilken P.M."/>
            <person name="An Z."/>
            <person name="de Beer Z.W."/>
            <person name="De Vos L."/>
            <person name="Chen L."/>
            <person name="Duong T.A."/>
            <person name="Gao Y."/>
            <person name="Hammerbacher A."/>
            <person name="Kikkert J.R."/>
            <person name="Li Y."/>
            <person name="Li H."/>
            <person name="Li K."/>
            <person name="Li Q."/>
            <person name="Liu X."/>
            <person name="Ma X."/>
            <person name="Naidoo K."/>
            <person name="Pethybridge S.J."/>
            <person name="Sun J."/>
            <person name="Steenkamp E.T."/>
            <person name="van der Nest M.A."/>
            <person name="van Wyk S."/>
            <person name="Wingfield M.J."/>
            <person name="Xiong C."/>
            <person name="Yue Q."/>
            <person name="Zhang X."/>
        </authorList>
    </citation>
    <scope>NUCLEOTIDE SEQUENCE [LARGE SCALE GENOMIC DNA]</scope>
    <source>
        <strain evidence="3 4">BP 5553</strain>
    </source>
</reference>
<dbReference type="Proteomes" id="UP000254866">
    <property type="component" value="Unassembled WGS sequence"/>
</dbReference>
<accession>A0A370U398</accession>
<protein>
    <submittedName>
        <fullName evidence="3">Uncharacterized protein</fullName>
    </submittedName>
</protein>
<feature type="chain" id="PRO_5016878136" evidence="2">
    <location>
        <begin position="25"/>
        <end position="370"/>
    </location>
</feature>
<keyword evidence="4" id="KW-1185">Reference proteome</keyword>
<dbReference type="RefSeq" id="XP_031874900.1">
    <property type="nucleotide sequence ID" value="XM_032010846.1"/>
</dbReference>
<evidence type="ECO:0000256" key="2">
    <source>
        <dbReference type="SAM" id="SignalP"/>
    </source>
</evidence>
<dbReference type="EMBL" id="NPIC01000001">
    <property type="protein sequence ID" value="RDL42244.1"/>
    <property type="molecule type" value="Genomic_DNA"/>
</dbReference>
<gene>
    <name evidence="3" type="ORF">BP5553_02223</name>
</gene>
<feature type="region of interest" description="Disordered" evidence="1">
    <location>
        <begin position="191"/>
        <end position="216"/>
    </location>
</feature>
<feature type="region of interest" description="Disordered" evidence="1">
    <location>
        <begin position="32"/>
        <end position="84"/>
    </location>
</feature>